<keyword evidence="2" id="KW-1185">Reference proteome</keyword>
<gene>
    <name evidence="1" type="ORF">J2Z65_000025</name>
</gene>
<evidence type="ECO:0000313" key="2">
    <source>
        <dbReference type="Proteomes" id="UP001519344"/>
    </source>
</evidence>
<name>A0ABS4HRC6_9BACL</name>
<accession>A0ABS4HRC6</accession>
<evidence type="ECO:0000313" key="1">
    <source>
        <dbReference type="EMBL" id="MBP1960831.1"/>
    </source>
</evidence>
<comment type="caution">
    <text evidence="1">The sequence shown here is derived from an EMBL/GenBank/DDBJ whole genome shotgun (WGS) entry which is preliminary data.</text>
</comment>
<reference evidence="1 2" key="1">
    <citation type="submission" date="2021-03" db="EMBL/GenBank/DDBJ databases">
        <title>Genomic Encyclopedia of Type Strains, Phase IV (KMG-IV): sequencing the most valuable type-strain genomes for metagenomic binning, comparative biology and taxonomic classification.</title>
        <authorList>
            <person name="Goeker M."/>
        </authorList>
    </citation>
    <scope>NUCLEOTIDE SEQUENCE [LARGE SCALE GENOMIC DNA]</scope>
    <source>
        <strain evidence="1 2">DSM 24950</strain>
    </source>
</reference>
<protein>
    <recommendedName>
        <fullName evidence="3">Leucine-rich repeat domain-containing protein</fullName>
    </recommendedName>
</protein>
<dbReference type="Gene3D" id="3.80.10.10">
    <property type="entry name" value="Ribonuclease Inhibitor"/>
    <property type="match status" value="1"/>
</dbReference>
<organism evidence="1 2">
    <name type="scientific">Paenibacillus aceris</name>
    <dbReference type="NCBI Taxonomy" id="869555"/>
    <lineage>
        <taxon>Bacteria</taxon>
        <taxon>Bacillati</taxon>
        <taxon>Bacillota</taxon>
        <taxon>Bacilli</taxon>
        <taxon>Bacillales</taxon>
        <taxon>Paenibacillaceae</taxon>
        <taxon>Paenibacillus</taxon>
    </lineage>
</organism>
<dbReference type="SUPFAM" id="SSF52047">
    <property type="entry name" value="RNI-like"/>
    <property type="match status" value="1"/>
</dbReference>
<dbReference type="Proteomes" id="UP001519344">
    <property type="component" value="Unassembled WGS sequence"/>
</dbReference>
<dbReference type="EMBL" id="JAGGKV010000001">
    <property type="protein sequence ID" value="MBP1960831.1"/>
    <property type="molecule type" value="Genomic_DNA"/>
</dbReference>
<dbReference type="InterPro" id="IPR032675">
    <property type="entry name" value="LRR_dom_sf"/>
</dbReference>
<dbReference type="RefSeq" id="WP_167056813.1">
    <property type="nucleotide sequence ID" value="NZ_JAAOZR010000013.1"/>
</dbReference>
<evidence type="ECO:0008006" key="3">
    <source>
        <dbReference type="Google" id="ProtNLM"/>
    </source>
</evidence>
<sequence length="231" mass="26780">MKRLELIQKTQYDFDAALEDREIEALKIWNCKIKDYSKLNSLTKLTELEIFSFDGTLDDMCNLRNLSRLRLIHMPKVNKLDKLELLTNLQELSLESLPSWDSSGKTLVFDNLNPIGKLSNLKNLVIMKGIAEEFGLKPLGHLKQLQKFETENTFSTYDFAWLSAQLRNTECVYFKPYHEVRYSQCKKCGSNKVKLTGIKRNNLLCPNCNKNKINEHENIFYKIVTESSGTS</sequence>
<proteinExistence type="predicted"/>